<dbReference type="Proteomes" id="UP000198741">
    <property type="component" value="Chromosome I"/>
</dbReference>
<feature type="region of interest" description="Disordered" evidence="1">
    <location>
        <begin position="41"/>
        <end position="60"/>
    </location>
</feature>
<dbReference type="EMBL" id="LT629710">
    <property type="protein sequence ID" value="SDO18489.1"/>
    <property type="molecule type" value="Genomic_DNA"/>
</dbReference>
<proteinExistence type="predicted"/>
<evidence type="ECO:0000313" key="3">
    <source>
        <dbReference type="Proteomes" id="UP000198741"/>
    </source>
</evidence>
<protein>
    <submittedName>
        <fullName evidence="2">Uncharacterized protein</fullName>
    </submittedName>
</protein>
<name>A0A1H0HGZ7_9ACTN</name>
<dbReference type="AlphaFoldDB" id="A0A1H0HGZ7"/>
<organism evidence="2 3">
    <name type="scientific">Nakamurella panacisegetis</name>
    <dbReference type="NCBI Taxonomy" id="1090615"/>
    <lineage>
        <taxon>Bacteria</taxon>
        <taxon>Bacillati</taxon>
        <taxon>Actinomycetota</taxon>
        <taxon>Actinomycetes</taxon>
        <taxon>Nakamurellales</taxon>
        <taxon>Nakamurellaceae</taxon>
        <taxon>Nakamurella</taxon>
    </lineage>
</organism>
<feature type="compositionally biased region" description="Basic and acidic residues" evidence="1">
    <location>
        <begin position="95"/>
        <end position="106"/>
    </location>
</feature>
<accession>A0A1H0HGZ7</accession>
<reference evidence="2 3" key="1">
    <citation type="submission" date="2016-10" db="EMBL/GenBank/DDBJ databases">
        <authorList>
            <person name="de Groot N.N."/>
        </authorList>
    </citation>
    <scope>NUCLEOTIDE SEQUENCE [LARGE SCALE GENOMIC DNA]</scope>
    <source>
        <strain evidence="3">P4-7,KCTC 19426,CECT 7604</strain>
    </source>
</reference>
<sequence>MVPGRSSLQPRYLSRPNEVSIRHATTAMRPGPAALGCAACRPDRSEPRSPLNPETVVQRRRDACRSAAASGRTPGDRRPCRRRHRRPGGMCTTAERQRATQEERARTHLVPPSDCDRRRLIRPVVYWTSSRCLPRGRAALGKDIPWSQLNGQCRLNRRRSLLALRANDDPVAQRRAAVEPGRRKSRRGRLAALTAGSGAEPHLVLQGLLVLDVHFRNGRDLGRCALAGQRLHGRLVVRGGQVRTLVGVDEVLAA</sequence>
<evidence type="ECO:0000256" key="1">
    <source>
        <dbReference type="SAM" id="MobiDB-lite"/>
    </source>
</evidence>
<evidence type="ECO:0000313" key="2">
    <source>
        <dbReference type="EMBL" id="SDO18489.1"/>
    </source>
</evidence>
<gene>
    <name evidence="2" type="ORF">SAMN04515671_0071</name>
</gene>
<keyword evidence="3" id="KW-1185">Reference proteome</keyword>
<feature type="region of interest" description="Disordered" evidence="1">
    <location>
        <begin position="65"/>
        <end position="108"/>
    </location>
</feature>